<name>A0A9N9QPD5_9CUCU</name>
<comment type="subcellular location">
    <subcellularLocation>
        <location evidence="1">Nucleus</location>
    </subcellularLocation>
</comment>
<evidence type="ECO:0000256" key="8">
    <source>
        <dbReference type="ARBA" id="ARBA00023163"/>
    </source>
</evidence>
<dbReference type="PANTHER" id="PTHR24409:SF432">
    <property type="entry name" value="ZINC FINGER AND BTB DOMAIN-CONTAINING PROTEIN 17"/>
    <property type="match status" value="1"/>
</dbReference>
<feature type="domain" description="C2H2-type" evidence="10">
    <location>
        <begin position="292"/>
        <end position="312"/>
    </location>
</feature>
<evidence type="ECO:0000256" key="1">
    <source>
        <dbReference type="ARBA" id="ARBA00004123"/>
    </source>
</evidence>
<dbReference type="InterPro" id="IPR012934">
    <property type="entry name" value="Znf_AD"/>
</dbReference>
<dbReference type="SUPFAM" id="SSF57716">
    <property type="entry name" value="Glucocorticoid receptor-like (DNA-binding domain)"/>
    <property type="match status" value="1"/>
</dbReference>
<dbReference type="GO" id="GO:0008270">
    <property type="term" value="F:zinc ion binding"/>
    <property type="evidence" value="ECO:0007669"/>
    <property type="project" value="UniProtKB-KW"/>
</dbReference>
<evidence type="ECO:0000256" key="6">
    <source>
        <dbReference type="ARBA" id="ARBA00022833"/>
    </source>
</evidence>
<accession>A0A9N9QPD5</accession>
<feature type="domain" description="C2H2-type" evidence="10">
    <location>
        <begin position="421"/>
        <end position="441"/>
    </location>
</feature>
<dbReference type="FunFam" id="3.30.160.60:FF:000557">
    <property type="entry name" value="zinc finger and SCAN domain-containing protein 29"/>
    <property type="match status" value="1"/>
</dbReference>
<dbReference type="SUPFAM" id="SSF57667">
    <property type="entry name" value="beta-beta-alpha zinc fingers"/>
    <property type="match status" value="5"/>
</dbReference>
<dbReference type="Gene3D" id="3.40.1800.20">
    <property type="match status" value="1"/>
</dbReference>
<protein>
    <recommendedName>
        <fullName evidence="10">C2H2-type domain-containing protein</fullName>
    </recommendedName>
</protein>
<evidence type="ECO:0000313" key="11">
    <source>
        <dbReference type="EMBL" id="CAG9767896.1"/>
    </source>
</evidence>
<sequence>MENFLCRVCLADTGEFQTVFTSVKIENTNTTMHLSEMICSFAHIQITLGDGLPEQICQTCAEETVRMYFFKVRCETSDNILRQKLIENSNKSIIDVETKPLLDKSILDELEQGFSNYESISDADDNNEDKLDLFYECIKVEKPGRIKSFECPICLKKFTREDLLLRHKIAHAIKMQGFEDEQDESENDDKKQEITENIGGTFSVDKTESNTINSKTQDVLTDLKCILCNITVENENSLYKHLHKEHLNILKGESGEYLVCKLCPVEIKDIRHFIKHIKRKHKRKRGNRKYSCPHCFMEYRYKGNLRNHLRYHKGKELIKNNSDTEEKEYSCDHCNRIFKDQKDITNHLCKMMVAKGIGTKKPHICETCYKTFNQISNLKDHLRTHNGEKPFLCPTCGKGFNQLGNLRQHQVRHSGVKSHVCTTCNHGFASKGELHAHVRKHTGARPFVCDACGNGFTTSSSLTKHKRIHSGEKPYECDYCKMKFSRSGILSRHRRIHTGEKPYICEICEKAFTQSNDLNSHLRIHTGEKPFKCDECGQSFRQSSALRTHKKVHLQPKPPRPAVAKKQDVFVEDEENLFENVAI</sequence>
<feature type="domain" description="C2H2-type" evidence="10">
    <location>
        <begin position="393"/>
        <end position="413"/>
    </location>
</feature>
<dbReference type="FunFam" id="3.30.160.60:FF:000761">
    <property type="entry name" value="Zinc finger protein 449"/>
    <property type="match status" value="1"/>
</dbReference>
<dbReference type="InterPro" id="IPR013087">
    <property type="entry name" value="Znf_C2H2_type"/>
</dbReference>
<evidence type="ECO:0000259" key="10">
    <source>
        <dbReference type="PROSITE" id="PS00028"/>
    </source>
</evidence>
<dbReference type="OrthoDB" id="9439903at2759"/>
<dbReference type="PANTHER" id="PTHR24409">
    <property type="entry name" value="ZINC FINGER PROTEIN 142"/>
    <property type="match status" value="1"/>
</dbReference>
<reference evidence="11" key="1">
    <citation type="submission" date="2022-01" db="EMBL/GenBank/DDBJ databases">
        <authorList>
            <person name="King R."/>
        </authorList>
    </citation>
    <scope>NUCLEOTIDE SEQUENCE</scope>
</reference>
<evidence type="ECO:0000256" key="2">
    <source>
        <dbReference type="ARBA" id="ARBA00006991"/>
    </source>
</evidence>
<keyword evidence="12" id="KW-1185">Reference proteome</keyword>
<evidence type="ECO:0000256" key="3">
    <source>
        <dbReference type="ARBA" id="ARBA00022723"/>
    </source>
</evidence>
<dbReference type="SMART" id="SM00355">
    <property type="entry name" value="ZnF_C2H2"/>
    <property type="match status" value="12"/>
</dbReference>
<dbReference type="Pfam" id="PF07776">
    <property type="entry name" value="zf-AD"/>
    <property type="match status" value="1"/>
</dbReference>
<dbReference type="Pfam" id="PF00096">
    <property type="entry name" value="zf-C2H2"/>
    <property type="match status" value="8"/>
</dbReference>
<evidence type="ECO:0000256" key="9">
    <source>
        <dbReference type="ARBA" id="ARBA00023242"/>
    </source>
</evidence>
<keyword evidence="4" id="KW-0677">Repeat</keyword>
<organism evidence="11 12">
    <name type="scientific">Ceutorhynchus assimilis</name>
    <name type="common">cabbage seed weevil</name>
    <dbReference type="NCBI Taxonomy" id="467358"/>
    <lineage>
        <taxon>Eukaryota</taxon>
        <taxon>Metazoa</taxon>
        <taxon>Ecdysozoa</taxon>
        <taxon>Arthropoda</taxon>
        <taxon>Hexapoda</taxon>
        <taxon>Insecta</taxon>
        <taxon>Pterygota</taxon>
        <taxon>Neoptera</taxon>
        <taxon>Endopterygota</taxon>
        <taxon>Coleoptera</taxon>
        <taxon>Polyphaga</taxon>
        <taxon>Cucujiformia</taxon>
        <taxon>Curculionidae</taxon>
        <taxon>Ceutorhynchinae</taxon>
        <taxon>Ceutorhynchus</taxon>
    </lineage>
</organism>
<gene>
    <name evidence="11" type="ORF">CEUTPL_LOCUS8450</name>
</gene>
<dbReference type="GO" id="GO:0000981">
    <property type="term" value="F:DNA-binding transcription factor activity, RNA polymerase II-specific"/>
    <property type="evidence" value="ECO:0007669"/>
    <property type="project" value="TreeGrafter"/>
</dbReference>
<evidence type="ECO:0000256" key="5">
    <source>
        <dbReference type="ARBA" id="ARBA00022771"/>
    </source>
</evidence>
<feature type="domain" description="C2H2-type" evidence="10">
    <location>
        <begin position="505"/>
        <end position="525"/>
    </location>
</feature>
<dbReference type="Proteomes" id="UP001152799">
    <property type="component" value="Chromosome 4"/>
</dbReference>
<dbReference type="FunFam" id="3.30.160.60:FF:002169">
    <property type="entry name" value="Zgc:174573"/>
    <property type="match status" value="1"/>
</dbReference>
<keyword evidence="7" id="KW-0805">Transcription regulation</keyword>
<dbReference type="FunFam" id="3.30.160.60:FF:000912">
    <property type="entry name" value="Zinc finger protein 660"/>
    <property type="match status" value="1"/>
</dbReference>
<feature type="domain" description="C2H2-type" evidence="10">
    <location>
        <begin position="365"/>
        <end position="385"/>
    </location>
</feature>
<feature type="domain" description="C2H2-type" evidence="10">
    <location>
        <begin position="477"/>
        <end position="497"/>
    </location>
</feature>
<evidence type="ECO:0000256" key="4">
    <source>
        <dbReference type="ARBA" id="ARBA00022737"/>
    </source>
</evidence>
<evidence type="ECO:0000256" key="7">
    <source>
        <dbReference type="ARBA" id="ARBA00023015"/>
    </source>
</evidence>
<feature type="domain" description="C2H2-type" evidence="10">
    <location>
        <begin position="533"/>
        <end position="553"/>
    </location>
</feature>
<dbReference type="SMART" id="SM00868">
    <property type="entry name" value="zf-AD"/>
    <property type="match status" value="2"/>
</dbReference>
<feature type="domain" description="C2H2-type" evidence="10">
    <location>
        <begin position="449"/>
        <end position="469"/>
    </location>
</feature>
<dbReference type="GO" id="GO:0000977">
    <property type="term" value="F:RNA polymerase II transcription regulatory region sequence-specific DNA binding"/>
    <property type="evidence" value="ECO:0007669"/>
    <property type="project" value="TreeGrafter"/>
</dbReference>
<dbReference type="PROSITE" id="PS00028">
    <property type="entry name" value="ZINC_FINGER_C2H2_1"/>
    <property type="match status" value="10"/>
</dbReference>
<dbReference type="FunFam" id="3.30.160.60:FF:000512">
    <property type="entry name" value="zinc finger protein 197 isoform X1"/>
    <property type="match status" value="1"/>
</dbReference>
<dbReference type="AlphaFoldDB" id="A0A9N9QPD5"/>
<dbReference type="EMBL" id="OU892280">
    <property type="protein sequence ID" value="CAG9767896.1"/>
    <property type="molecule type" value="Genomic_DNA"/>
</dbReference>
<comment type="similarity">
    <text evidence="2">Belongs to the krueppel C2H2-type zinc-finger protein family.</text>
</comment>
<keyword evidence="8" id="KW-0804">Transcription</keyword>
<dbReference type="FunFam" id="3.30.160.60:FF:002343">
    <property type="entry name" value="Zinc finger protein 33A"/>
    <property type="match status" value="1"/>
</dbReference>
<feature type="domain" description="C2H2-type" evidence="10">
    <location>
        <begin position="225"/>
        <end position="246"/>
    </location>
</feature>
<evidence type="ECO:0000313" key="12">
    <source>
        <dbReference type="Proteomes" id="UP001152799"/>
    </source>
</evidence>
<dbReference type="GO" id="GO:0005634">
    <property type="term" value="C:nucleus"/>
    <property type="evidence" value="ECO:0007669"/>
    <property type="project" value="UniProtKB-SubCell"/>
</dbReference>
<dbReference type="InterPro" id="IPR036236">
    <property type="entry name" value="Znf_C2H2_sf"/>
</dbReference>
<keyword evidence="6" id="KW-0862">Zinc</keyword>
<keyword evidence="5" id="KW-0863">Zinc-finger</keyword>
<dbReference type="Gene3D" id="3.30.160.60">
    <property type="entry name" value="Classic Zinc Finger"/>
    <property type="match status" value="9"/>
</dbReference>
<keyword evidence="9" id="KW-0539">Nucleus</keyword>
<proteinExistence type="inferred from homology"/>
<keyword evidence="3" id="KW-0479">Metal-binding</keyword>
<feature type="domain" description="C2H2-type" evidence="10">
    <location>
        <begin position="151"/>
        <end position="171"/>
    </location>
</feature>